<evidence type="ECO:0000256" key="1">
    <source>
        <dbReference type="SAM" id="MobiDB-lite"/>
    </source>
</evidence>
<dbReference type="Proteomes" id="UP001500752">
    <property type="component" value="Unassembled WGS sequence"/>
</dbReference>
<name>A0ABP7DBD5_9MICC</name>
<gene>
    <name evidence="2" type="ORF">GCM10023081_42910</name>
</gene>
<organism evidence="2 3">
    <name type="scientific">Arthrobacter ginkgonis</name>
    <dbReference type="NCBI Taxonomy" id="1630594"/>
    <lineage>
        <taxon>Bacteria</taxon>
        <taxon>Bacillati</taxon>
        <taxon>Actinomycetota</taxon>
        <taxon>Actinomycetes</taxon>
        <taxon>Micrococcales</taxon>
        <taxon>Micrococcaceae</taxon>
        <taxon>Arthrobacter</taxon>
    </lineage>
</organism>
<accession>A0ABP7DBD5</accession>
<comment type="caution">
    <text evidence="2">The sequence shown here is derived from an EMBL/GenBank/DDBJ whole genome shotgun (WGS) entry which is preliminary data.</text>
</comment>
<reference evidence="3" key="1">
    <citation type="journal article" date="2019" name="Int. J. Syst. Evol. Microbiol.">
        <title>The Global Catalogue of Microorganisms (GCM) 10K type strain sequencing project: providing services to taxonomists for standard genome sequencing and annotation.</title>
        <authorList>
            <consortium name="The Broad Institute Genomics Platform"/>
            <consortium name="The Broad Institute Genome Sequencing Center for Infectious Disease"/>
            <person name="Wu L."/>
            <person name="Ma J."/>
        </authorList>
    </citation>
    <scope>NUCLEOTIDE SEQUENCE [LARGE SCALE GENOMIC DNA]</scope>
    <source>
        <strain evidence="3">JCM 30742</strain>
    </source>
</reference>
<protein>
    <submittedName>
        <fullName evidence="2">Uncharacterized protein</fullName>
    </submittedName>
</protein>
<evidence type="ECO:0000313" key="3">
    <source>
        <dbReference type="Proteomes" id="UP001500752"/>
    </source>
</evidence>
<evidence type="ECO:0000313" key="2">
    <source>
        <dbReference type="EMBL" id="GAA3701914.1"/>
    </source>
</evidence>
<keyword evidence="3" id="KW-1185">Reference proteome</keyword>
<sequence>MPVNQSSIRHDLPFLRRRIKPEAAAPAAPAAKAPLDLSRPVGAPTAVPAPAPVPLSLVRPAAPVRPGPSLRSVAPESEPIAATQRTTTGLEIAPARTGSRQPARTLEALLFPAPTTADLHELTDTSPVVRLNARQSSIGSLTVTGATTLVWESSDFITGTRRADGLGAGRQVTTAGNRPLVCFHEGQALLALRHVRKLRRALFVSADDSPLVVRLYGGSSVVVPPEAGCRSVLLVSRIGSVLELRSDPAPNGHDDESLWRAFGFRMSVELPPHG</sequence>
<feature type="region of interest" description="Disordered" evidence="1">
    <location>
        <begin position="64"/>
        <end position="101"/>
    </location>
</feature>
<dbReference type="EMBL" id="BAABEO010000034">
    <property type="protein sequence ID" value="GAA3701914.1"/>
    <property type="molecule type" value="Genomic_DNA"/>
</dbReference>
<proteinExistence type="predicted"/>